<reference evidence="1 2" key="1">
    <citation type="submission" date="2016-01" db="EMBL/GenBank/DDBJ databases">
        <title>Draft Genome Sequences of Seven Thermophilic Sporeformers Isolated from Foods.</title>
        <authorList>
            <person name="Berendsen E.M."/>
            <person name="Wells-Bennik M.H."/>
            <person name="Krawcyk A.O."/>
            <person name="De Jong A."/>
            <person name="Holsappel S."/>
            <person name="Eijlander R.T."/>
            <person name="Kuipers O.P."/>
        </authorList>
    </citation>
    <scope>NUCLEOTIDE SEQUENCE [LARGE SCALE GENOMIC DNA]</scope>
    <source>
        <strain evidence="1 2">B4135</strain>
    </source>
</reference>
<organism evidence="1 2">
    <name type="scientific">Caldibacillus debilis</name>
    <dbReference type="NCBI Taxonomy" id="301148"/>
    <lineage>
        <taxon>Bacteria</taxon>
        <taxon>Bacillati</taxon>
        <taxon>Bacillota</taxon>
        <taxon>Bacilli</taxon>
        <taxon>Bacillales</taxon>
        <taxon>Bacillaceae</taxon>
        <taxon>Caldibacillus</taxon>
    </lineage>
</organism>
<dbReference type="EMBL" id="LQYT01000147">
    <property type="protein sequence ID" value="KYD07572.1"/>
    <property type="molecule type" value="Genomic_DNA"/>
</dbReference>
<proteinExistence type="predicted"/>
<dbReference type="AlphaFoldDB" id="A0A150L789"/>
<gene>
    <name evidence="1" type="ORF">B4135_4253</name>
</gene>
<accession>A0A150L789</accession>
<protein>
    <submittedName>
        <fullName evidence="1">Uncharacterized protein</fullName>
    </submittedName>
</protein>
<sequence length="60" mass="6903">MGEYFKSCGSGSIRPTRQAIQLDIHLIDTPVMNLSAVPFRSVQYDIFSDIKLLYYYKLKA</sequence>
<name>A0A150L789_9BACI</name>
<comment type="caution">
    <text evidence="1">The sequence shown here is derived from an EMBL/GenBank/DDBJ whole genome shotgun (WGS) entry which is preliminary data.</text>
</comment>
<evidence type="ECO:0000313" key="1">
    <source>
        <dbReference type="EMBL" id="KYD07572.1"/>
    </source>
</evidence>
<evidence type="ECO:0000313" key="2">
    <source>
        <dbReference type="Proteomes" id="UP000075683"/>
    </source>
</evidence>
<dbReference type="Proteomes" id="UP000075683">
    <property type="component" value="Unassembled WGS sequence"/>
</dbReference>